<dbReference type="EMBL" id="AMZH03006483">
    <property type="protein sequence ID" value="RRT63714.1"/>
    <property type="molecule type" value="Genomic_DNA"/>
</dbReference>
<dbReference type="AlphaFoldDB" id="A0A426ZII7"/>
<keyword evidence="1" id="KW-0732">Signal</keyword>
<sequence>MQWYCFLFLHFFFSAGKKKAGLNCLNVGLFDTAACPEYLFHAVISTMPSCPIRFSLLSLSLSLF</sequence>
<evidence type="ECO:0000313" key="3">
    <source>
        <dbReference type="Proteomes" id="UP000287651"/>
    </source>
</evidence>
<gene>
    <name evidence="2" type="ORF">B296_00041508</name>
</gene>
<reference evidence="2 3" key="1">
    <citation type="journal article" date="2014" name="Agronomy (Basel)">
        <title>A Draft Genome Sequence for Ensete ventricosum, the Drought-Tolerant Tree Against Hunger.</title>
        <authorList>
            <person name="Harrison J."/>
            <person name="Moore K.A."/>
            <person name="Paszkiewicz K."/>
            <person name="Jones T."/>
            <person name="Grant M."/>
            <person name="Ambacheew D."/>
            <person name="Muzemil S."/>
            <person name="Studholme D.J."/>
        </authorList>
    </citation>
    <scope>NUCLEOTIDE SEQUENCE [LARGE SCALE GENOMIC DNA]</scope>
</reference>
<dbReference type="Proteomes" id="UP000287651">
    <property type="component" value="Unassembled WGS sequence"/>
</dbReference>
<proteinExistence type="predicted"/>
<evidence type="ECO:0008006" key="4">
    <source>
        <dbReference type="Google" id="ProtNLM"/>
    </source>
</evidence>
<evidence type="ECO:0000256" key="1">
    <source>
        <dbReference type="SAM" id="SignalP"/>
    </source>
</evidence>
<protein>
    <recommendedName>
        <fullName evidence="4">Secreted protein</fullName>
    </recommendedName>
</protein>
<accession>A0A426ZII7</accession>
<evidence type="ECO:0000313" key="2">
    <source>
        <dbReference type="EMBL" id="RRT63714.1"/>
    </source>
</evidence>
<feature type="chain" id="PRO_5019299544" description="Secreted protein" evidence="1">
    <location>
        <begin position="21"/>
        <end position="64"/>
    </location>
</feature>
<name>A0A426ZII7_ENSVE</name>
<feature type="signal peptide" evidence="1">
    <location>
        <begin position="1"/>
        <end position="20"/>
    </location>
</feature>
<comment type="caution">
    <text evidence="2">The sequence shown here is derived from an EMBL/GenBank/DDBJ whole genome shotgun (WGS) entry which is preliminary data.</text>
</comment>
<organism evidence="2 3">
    <name type="scientific">Ensete ventricosum</name>
    <name type="common">Abyssinian banana</name>
    <name type="synonym">Musa ensete</name>
    <dbReference type="NCBI Taxonomy" id="4639"/>
    <lineage>
        <taxon>Eukaryota</taxon>
        <taxon>Viridiplantae</taxon>
        <taxon>Streptophyta</taxon>
        <taxon>Embryophyta</taxon>
        <taxon>Tracheophyta</taxon>
        <taxon>Spermatophyta</taxon>
        <taxon>Magnoliopsida</taxon>
        <taxon>Liliopsida</taxon>
        <taxon>Zingiberales</taxon>
        <taxon>Musaceae</taxon>
        <taxon>Ensete</taxon>
    </lineage>
</organism>